<evidence type="ECO:0000313" key="3">
    <source>
        <dbReference type="WBParaSite" id="PSAMB.scaffold1011size37224.g10375.t1"/>
    </source>
</evidence>
<organism evidence="2 3">
    <name type="scientific">Plectus sambesii</name>
    <dbReference type="NCBI Taxonomy" id="2011161"/>
    <lineage>
        <taxon>Eukaryota</taxon>
        <taxon>Metazoa</taxon>
        <taxon>Ecdysozoa</taxon>
        <taxon>Nematoda</taxon>
        <taxon>Chromadorea</taxon>
        <taxon>Plectida</taxon>
        <taxon>Plectina</taxon>
        <taxon>Plectoidea</taxon>
        <taxon>Plectidae</taxon>
        <taxon>Plectus</taxon>
    </lineage>
</organism>
<dbReference type="GO" id="GO:0000288">
    <property type="term" value="P:nuclear-transcribed mRNA catabolic process, deadenylation-dependent decay"/>
    <property type="evidence" value="ECO:0007669"/>
    <property type="project" value="TreeGrafter"/>
</dbReference>
<dbReference type="Pfam" id="PF03372">
    <property type="entry name" value="Exo_endo_phos"/>
    <property type="match status" value="1"/>
</dbReference>
<dbReference type="PANTHER" id="PTHR12121:SF37">
    <property type="entry name" value="2',5'-PHOSPHODIESTERASE 12"/>
    <property type="match status" value="1"/>
</dbReference>
<dbReference type="InterPro" id="IPR050410">
    <property type="entry name" value="CCR4/nocturin_mRNA_transcr"/>
</dbReference>
<dbReference type="SUPFAM" id="SSF56219">
    <property type="entry name" value="DNase I-like"/>
    <property type="match status" value="1"/>
</dbReference>
<dbReference type="InterPro" id="IPR005135">
    <property type="entry name" value="Endo/exonuclease/phosphatase"/>
</dbReference>
<dbReference type="Gene3D" id="3.60.10.10">
    <property type="entry name" value="Endonuclease/exonuclease/phosphatase"/>
    <property type="match status" value="1"/>
</dbReference>
<evidence type="ECO:0000313" key="2">
    <source>
        <dbReference type="Proteomes" id="UP000887566"/>
    </source>
</evidence>
<dbReference type="InterPro" id="IPR036691">
    <property type="entry name" value="Endo/exonu/phosph_ase_sf"/>
</dbReference>
<proteinExistence type="predicted"/>
<feature type="domain" description="Endonuclease/exonuclease/phosphatase" evidence="1">
    <location>
        <begin position="283"/>
        <end position="604"/>
    </location>
</feature>
<dbReference type="WBParaSite" id="PSAMB.scaffold1011size37224.g10375.t1">
    <property type="protein sequence ID" value="PSAMB.scaffold1011size37224.g10375.t1"/>
    <property type="gene ID" value="PSAMB.scaffold1011size37224.g10375"/>
</dbReference>
<dbReference type="PANTHER" id="PTHR12121">
    <property type="entry name" value="CARBON CATABOLITE REPRESSOR PROTEIN 4"/>
    <property type="match status" value="1"/>
</dbReference>
<sequence length="614" mass="68666">MISVWYPSRRMFVFREAAKGADPPRDDVLLDFRIDLPDGARIFSFRRPCDDHFGPTVHRIKEKLASAKCGPSASKKARKRAAIGPDQPVIPTADVAISLLGGGSIDSLNDKTNEHVFLSGAIDGLRIDESDLKFVFNPKDVYELKIALRPLVGCPILASVKPRNGCSVDDLRLHWFVEDSENSSPIKLTDCSESSGDCHSSNSEQRFAINGWTWKTTGPTFTPTSQDAGKRVCVVAYLGEDTIVRVAVTSDPVQGEMTEPFIWEERQSVHCAEHLTGNRLRIMSYNILASLYPDLKLPQDQLFFPYCEKAFQAAEYRYSLLLREIPGYKADLICLQEVDHRFSMRYLTPLLNSIGYEALYRMKGGVVTEGSTIAFNRKRFELLSTHDRLLTDLLNECPENEDLRRVVKQTEQCTELVANRPACIQLLALKPLEQLDRERILLVGNTHLHFNPIQEHVKLIQTALCARHLLAVHSQLRQQHPTADVSIVFAGDLNSVPSSAVYQLLSTGHSPSDHKDWRWGAADGQPFFGIDLQAEKGLHNSTGCPPYTNYTAFQLNGQKGGFQGCLSYIWTSDQLQAEKVIPLPDHSLVVKYQAIPSPICPSDHLPIIVDAMLS</sequence>
<evidence type="ECO:0000259" key="1">
    <source>
        <dbReference type="Pfam" id="PF03372"/>
    </source>
</evidence>
<dbReference type="GO" id="GO:0005739">
    <property type="term" value="C:mitochondrion"/>
    <property type="evidence" value="ECO:0007669"/>
    <property type="project" value="TreeGrafter"/>
</dbReference>
<name>A0A914UHP5_9BILA</name>
<keyword evidence="2" id="KW-1185">Reference proteome</keyword>
<reference evidence="3" key="1">
    <citation type="submission" date="2022-11" db="UniProtKB">
        <authorList>
            <consortium name="WormBaseParasite"/>
        </authorList>
    </citation>
    <scope>IDENTIFICATION</scope>
</reference>
<dbReference type="AlphaFoldDB" id="A0A914UHP5"/>
<accession>A0A914UHP5</accession>
<protein>
    <submittedName>
        <fullName evidence="3">Endonuclease/exonuclease/phosphatase domain-containing protein</fullName>
    </submittedName>
</protein>
<dbReference type="Proteomes" id="UP000887566">
    <property type="component" value="Unplaced"/>
</dbReference>
<dbReference type="GO" id="GO:0000175">
    <property type="term" value="F:3'-5'-RNA exonuclease activity"/>
    <property type="evidence" value="ECO:0007669"/>
    <property type="project" value="TreeGrafter"/>
</dbReference>